<dbReference type="InterPro" id="IPR031148">
    <property type="entry name" value="Plexin"/>
</dbReference>
<dbReference type="SUPFAM" id="SSF81296">
    <property type="entry name" value="E set domains"/>
    <property type="match status" value="2"/>
</dbReference>
<feature type="region of interest" description="Disordered" evidence="8">
    <location>
        <begin position="1077"/>
        <end position="1096"/>
    </location>
</feature>
<evidence type="ECO:0000256" key="5">
    <source>
        <dbReference type="ARBA" id="ARBA00022989"/>
    </source>
</evidence>
<dbReference type="PANTHER" id="PTHR22625">
    <property type="entry name" value="PLEXIN"/>
    <property type="match status" value="1"/>
</dbReference>
<feature type="binding site" evidence="7">
    <location>
        <position position="1037"/>
    </location>
    <ligand>
        <name>ATP</name>
        <dbReference type="ChEBI" id="CHEBI:30616"/>
    </ligand>
</feature>
<evidence type="ECO:0000256" key="3">
    <source>
        <dbReference type="ARBA" id="ARBA00022729"/>
    </source>
</evidence>
<dbReference type="InterPro" id="IPR013783">
    <property type="entry name" value="Ig-like_fold"/>
</dbReference>
<keyword evidence="3 10" id="KW-0732">Signal</keyword>
<accession>A0ABY7G1S0</accession>
<dbReference type="SUPFAM" id="SSF101912">
    <property type="entry name" value="Sema domain"/>
    <property type="match status" value="1"/>
</dbReference>
<evidence type="ECO:0000256" key="7">
    <source>
        <dbReference type="PROSITE-ProRule" id="PRU10141"/>
    </source>
</evidence>
<evidence type="ECO:0000256" key="9">
    <source>
        <dbReference type="SAM" id="Phobius"/>
    </source>
</evidence>
<dbReference type="PROSITE" id="PS51004">
    <property type="entry name" value="SEMA"/>
    <property type="match status" value="1"/>
</dbReference>
<dbReference type="PANTHER" id="PTHR22625:SF61">
    <property type="entry name" value="HEPATOCYTE GROWTH FACTOR RECEPTOR"/>
    <property type="match status" value="1"/>
</dbReference>
<keyword evidence="5 9" id="KW-1133">Transmembrane helix</keyword>
<evidence type="ECO:0000256" key="4">
    <source>
        <dbReference type="ARBA" id="ARBA00022737"/>
    </source>
</evidence>
<feature type="signal peptide" evidence="10">
    <location>
        <begin position="1"/>
        <end position="26"/>
    </location>
</feature>
<evidence type="ECO:0000256" key="1">
    <source>
        <dbReference type="ARBA" id="ARBA00004167"/>
    </source>
</evidence>
<name>A0ABY7G1S0_MYAAR</name>
<dbReference type="PROSITE" id="PS00107">
    <property type="entry name" value="PROTEIN_KINASE_ATP"/>
    <property type="match status" value="1"/>
</dbReference>
<organism evidence="12 13">
    <name type="scientific">Mya arenaria</name>
    <name type="common">Soft-shell clam</name>
    <dbReference type="NCBI Taxonomy" id="6604"/>
    <lineage>
        <taxon>Eukaryota</taxon>
        <taxon>Metazoa</taxon>
        <taxon>Spiralia</taxon>
        <taxon>Lophotrochozoa</taxon>
        <taxon>Mollusca</taxon>
        <taxon>Bivalvia</taxon>
        <taxon>Autobranchia</taxon>
        <taxon>Heteroconchia</taxon>
        <taxon>Euheterodonta</taxon>
        <taxon>Imparidentia</taxon>
        <taxon>Neoheterodontei</taxon>
        <taxon>Myida</taxon>
        <taxon>Myoidea</taxon>
        <taxon>Myidae</taxon>
        <taxon>Mya</taxon>
    </lineage>
</organism>
<keyword evidence="7" id="KW-0547">Nucleotide-binding</keyword>
<feature type="transmembrane region" description="Helical" evidence="9">
    <location>
        <begin position="890"/>
        <end position="912"/>
    </location>
</feature>
<dbReference type="SMART" id="SM00630">
    <property type="entry name" value="Sema"/>
    <property type="match status" value="1"/>
</dbReference>
<dbReference type="Gene3D" id="3.30.200.20">
    <property type="entry name" value="Phosphorylase Kinase, domain 1"/>
    <property type="match status" value="1"/>
</dbReference>
<keyword evidence="4" id="KW-0677">Repeat</keyword>
<sequence length="1096" mass="120531">MKMVASVFTVNILVWAALSCTRYVQSQNDGEVYSLLLGDDGTVYVGEDNALVQYGNRTVKKESIVAWVNITRGDRLPNFPSIFDFVTISDVTYLLDCGSGYNQTCVLRNLTNISYFTKRFSMTDDNSEYFGSPIPSVVVSRPSVHDPAYVEMFSAISFDVEHPSSFYALSRRIIWDNGSRFIIQYDQPFNHGDFYIKPKPGFSLTFIHGFYSEAPGNHHYVYFINNRRTPRGGGYSAYISQMCANDTYFWSYIEARLECKGFTNLTSAVTMDTADGHFLLAAFSGDNRLLSSALCMYNVANIDAFFEEQHRKCFRDAVGSTPDWIQDTEESCIEKMTHDNIKCGYTGNNSRILASVALETDRLLLTHPATISSVTMTTHGSRSDILVVFGTASGVIQMLLFNEHFNRSRPVYKMAGTQTEIRGLTLSPGNDILYFYQETKVTTLFLDDCSVQTECQTCVTYNLARESCAWMAGTDIPGRCVSRSAVSRSAAHIFEDHCPPVTSSLSPARGPLEGGTRLTIQGQFGDNDTAICIYIGKEICPLIEISQQRLVCITPEVLEAATMSVSVHVNHTPNNDRFRLAPINGETLDPAIMFQYVVPSLVPDQRPHVRMSGGTQLALSGHFLDAGSVRSVHIGDHTCIIGDQDVATPDILKCRTPGEATLGEHNLTVVFDRLNLTGPPVTYIPDPVIAKIHPHISIASGGILVTVSGQWLAGLGAGLGLVVNDDTGQILTTTGKCAHKDDVLVCHTGSAAVDRLPVTGFAFLMNPFAAQNNLSVITIRNDPELGHVNYTLSITKDTDIEIKGKYIPDIPRANFNFRAGVSAECVVTHITEAALWCRVKYVDVQTSHGLILPFKGTVGNKQYDLGTVRVEPLASNTYQTTTPPVNFDTYLVLAGCSLGSIIIVVAISCLAIKYFKSNKQVTGDHYRVSYRGGTAGIMDLEGLSENQTSESVQNRQNDYQRRIGLPHGADGDDSKDTTPLLQFLDDVTMATLREKGLLIDSDRLVLGEMVGQGNFGRVYRGYLRTDGEKEDMTVAAKTMHSTRLCFGAGLGNRKNALPSLSWLKISRNSSTAWSGHQRSAADWNPTASEAQHYSCD</sequence>
<dbReference type="Pfam" id="PF01833">
    <property type="entry name" value="TIG"/>
    <property type="match status" value="1"/>
</dbReference>
<dbReference type="EMBL" id="CP111025">
    <property type="protein sequence ID" value="WAR25286.1"/>
    <property type="molecule type" value="Genomic_DNA"/>
</dbReference>
<keyword evidence="9" id="KW-0472">Membrane</keyword>
<dbReference type="InterPro" id="IPR001627">
    <property type="entry name" value="Semap_dom"/>
</dbReference>
<feature type="chain" id="PRO_5046722645" evidence="10">
    <location>
        <begin position="27"/>
        <end position="1096"/>
    </location>
</feature>
<evidence type="ECO:0000256" key="2">
    <source>
        <dbReference type="ARBA" id="ARBA00022692"/>
    </source>
</evidence>
<evidence type="ECO:0000256" key="6">
    <source>
        <dbReference type="PROSITE-ProRule" id="PRU00352"/>
    </source>
</evidence>
<dbReference type="Gene3D" id="2.60.40.10">
    <property type="entry name" value="Immunoglobulins"/>
    <property type="match status" value="2"/>
</dbReference>
<keyword evidence="7" id="KW-0067">ATP-binding</keyword>
<reference evidence="12" key="1">
    <citation type="submission" date="2022-11" db="EMBL/GenBank/DDBJ databases">
        <title>Centuries of genome instability and evolution in soft-shell clam transmissible cancer (bioRxiv).</title>
        <authorList>
            <person name="Hart S.F.M."/>
            <person name="Yonemitsu M.A."/>
            <person name="Giersch R.M."/>
            <person name="Beal B.F."/>
            <person name="Arriagada G."/>
            <person name="Davis B.W."/>
            <person name="Ostrander E.A."/>
            <person name="Goff S.P."/>
            <person name="Metzger M.J."/>
        </authorList>
    </citation>
    <scope>NUCLEOTIDE SEQUENCE</scope>
    <source>
        <strain evidence="12">MELC-2E11</strain>
        <tissue evidence="12">Siphon/mantle</tissue>
    </source>
</reference>
<gene>
    <name evidence="12" type="ORF">MAR_010990</name>
</gene>
<keyword evidence="2 9" id="KW-0812">Transmembrane</keyword>
<dbReference type="InterPro" id="IPR015943">
    <property type="entry name" value="WD40/YVTN_repeat-like_dom_sf"/>
</dbReference>
<evidence type="ECO:0000313" key="13">
    <source>
        <dbReference type="Proteomes" id="UP001164746"/>
    </source>
</evidence>
<evidence type="ECO:0000256" key="8">
    <source>
        <dbReference type="SAM" id="MobiDB-lite"/>
    </source>
</evidence>
<dbReference type="PROSITE" id="PS51257">
    <property type="entry name" value="PROKAR_LIPOPROTEIN"/>
    <property type="match status" value="1"/>
</dbReference>
<comment type="subcellular location">
    <subcellularLocation>
        <location evidence="1">Membrane</location>
        <topology evidence="1">Single-pass membrane protein</topology>
    </subcellularLocation>
</comment>
<dbReference type="InterPro" id="IPR011009">
    <property type="entry name" value="Kinase-like_dom_sf"/>
</dbReference>
<dbReference type="InterPro" id="IPR002909">
    <property type="entry name" value="IPT_dom"/>
</dbReference>
<dbReference type="SUPFAM" id="SSF56112">
    <property type="entry name" value="Protein kinase-like (PK-like)"/>
    <property type="match status" value="1"/>
</dbReference>
<dbReference type="Proteomes" id="UP001164746">
    <property type="component" value="Chromosome 14"/>
</dbReference>
<feature type="domain" description="Sema" evidence="11">
    <location>
        <begin position="2"/>
        <end position="446"/>
    </location>
</feature>
<dbReference type="InterPro" id="IPR017441">
    <property type="entry name" value="Protein_kinase_ATP_BS"/>
</dbReference>
<proteinExistence type="predicted"/>
<dbReference type="InterPro" id="IPR014756">
    <property type="entry name" value="Ig_E-set"/>
</dbReference>
<evidence type="ECO:0000259" key="11">
    <source>
        <dbReference type="PROSITE" id="PS51004"/>
    </source>
</evidence>
<dbReference type="Gene3D" id="2.130.10.10">
    <property type="entry name" value="YVTN repeat-like/Quinoprotein amine dehydrogenase"/>
    <property type="match status" value="1"/>
</dbReference>
<dbReference type="InterPro" id="IPR036352">
    <property type="entry name" value="Semap_dom_sf"/>
</dbReference>
<evidence type="ECO:0000313" key="12">
    <source>
        <dbReference type="EMBL" id="WAR25286.1"/>
    </source>
</evidence>
<keyword evidence="13" id="KW-1185">Reference proteome</keyword>
<feature type="compositionally biased region" description="Polar residues" evidence="8">
    <location>
        <begin position="1085"/>
        <end position="1096"/>
    </location>
</feature>
<protein>
    <submittedName>
        <fullName evidence="12">MET-like protein</fullName>
    </submittedName>
</protein>
<evidence type="ECO:0000256" key="10">
    <source>
        <dbReference type="SAM" id="SignalP"/>
    </source>
</evidence>
<comment type="caution">
    <text evidence="6">Lacks conserved residue(s) required for the propagation of feature annotation.</text>
</comment>
<dbReference type="SMART" id="SM00429">
    <property type="entry name" value="IPT"/>
    <property type="match status" value="3"/>
</dbReference>